<evidence type="ECO:0000256" key="3">
    <source>
        <dbReference type="ARBA" id="ARBA00005139"/>
    </source>
</evidence>
<dbReference type="PROSITE" id="PS00324">
    <property type="entry name" value="ASPARTOKINASE"/>
    <property type="match status" value="1"/>
</dbReference>
<evidence type="ECO:0000313" key="15">
    <source>
        <dbReference type="EMBL" id="XDK24754.1"/>
    </source>
</evidence>
<dbReference type="InterPro" id="IPR036393">
    <property type="entry name" value="AceGlu_kinase-like_sf"/>
</dbReference>
<comment type="pathway">
    <text evidence="3 13">Amino-acid biosynthesis; L-threonine biosynthesis; L-threonine from L-aspartate: step 1/5.</text>
</comment>
<dbReference type="PANTHER" id="PTHR21499">
    <property type="entry name" value="ASPARTATE KINASE"/>
    <property type="match status" value="1"/>
</dbReference>
<evidence type="ECO:0000256" key="13">
    <source>
        <dbReference type="RuleBase" id="RU004249"/>
    </source>
</evidence>
<dbReference type="EMBL" id="CP162601">
    <property type="protein sequence ID" value="XDK24754.1"/>
    <property type="molecule type" value="Genomic_DNA"/>
</dbReference>
<dbReference type="GO" id="GO:0009090">
    <property type="term" value="P:homoserine biosynthetic process"/>
    <property type="evidence" value="ECO:0007669"/>
    <property type="project" value="TreeGrafter"/>
</dbReference>
<dbReference type="FunFam" id="3.40.1160.10:FF:000002">
    <property type="entry name" value="Aspartokinase"/>
    <property type="match status" value="1"/>
</dbReference>
<keyword evidence="6 12" id="KW-0808">Transferase</keyword>
<dbReference type="EC" id="2.7.2.4" evidence="12"/>
<evidence type="ECO:0000256" key="9">
    <source>
        <dbReference type="ARBA" id="ARBA00022840"/>
    </source>
</evidence>
<organism evidence="15">
    <name type="scientific">Vibrio sp. HB236076</name>
    <dbReference type="NCBI Taxonomy" id="3232307"/>
    <lineage>
        <taxon>Bacteria</taxon>
        <taxon>Pseudomonadati</taxon>
        <taxon>Pseudomonadota</taxon>
        <taxon>Gammaproteobacteria</taxon>
        <taxon>Vibrionales</taxon>
        <taxon>Vibrionaceae</taxon>
        <taxon>Vibrio</taxon>
    </lineage>
</organism>
<keyword evidence="10" id="KW-0457">Lysine biosynthesis</keyword>
<name>A0AB39H9S3_9VIBR</name>
<feature type="domain" description="Aspartate/glutamate/uridylate kinase" evidence="14">
    <location>
        <begin position="5"/>
        <end position="232"/>
    </location>
</feature>
<keyword evidence="5 13" id="KW-0028">Amino-acid biosynthesis</keyword>
<proteinExistence type="inferred from homology"/>
<dbReference type="SUPFAM" id="SSF53633">
    <property type="entry name" value="Carbamate kinase-like"/>
    <property type="match status" value="1"/>
</dbReference>
<evidence type="ECO:0000256" key="2">
    <source>
        <dbReference type="ARBA" id="ARBA00004986"/>
    </source>
</evidence>
<dbReference type="InterPro" id="IPR001341">
    <property type="entry name" value="Asp_kinase"/>
</dbReference>
<accession>A0AB39H9S3</accession>
<dbReference type="PANTHER" id="PTHR21499:SF3">
    <property type="entry name" value="ASPARTOKINASE"/>
    <property type="match status" value="1"/>
</dbReference>
<dbReference type="InterPro" id="IPR018042">
    <property type="entry name" value="Aspartate_kinase_CS"/>
</dbReference>
<evidence type="ECO:0000256" key="11">
    <source>
        <dbReference type="ARBA" id="ARBA00047872"/>
    </source>
</evidence>
<evidence type="ECO:0000256" key="6">
    <source>
        <dbReference type="ARBA" id="ARBA00022679"/>
    </source>
</evidence>
<dbReference type="Pfam" id="PF00696">
    <property type="entry name" value="AA_kinase"/>
    <property type="match status" value="1"/>
</dbReference>
<comment type="pathway">
    <text evidence="1 13">Amino-acid biosynthesis; L-lysine biosynthesis via DAP pathway; (S)-tetrahydrodipicolinate from L-aspartate: step 1/4.</text>
</comment>
<keyword evidence="7" id="KW-0547">Nucleotide-binding</keyword>
<comment type="pathway">
    <text evidence="2 13">Amino-acid biosynthesis; L-methionine biosynthesis via de novo pathway; L-homoserine from L-aspartate: step 1/3.</text>
</comment>
<evidence type="ECO:0000256" key="10">
    <source>
        <dbReference type="ARBA" id="ARBA00023154"/>
    </source>
</evidence>
<reference evidence="15" key="1">
    <citation type="submission" date="2024-07" db="EMBL/GenBank/DDBJ databases">
        <title>Genome Analysis of a Potential Novel Vibrio Species Secreting pH- and Thermo-stable Alginate Lyase and its Application in Producing Alginate Oligosaccharides.</title>
        <authorList>
            <person name="Huang H."/>
            <person name="Bao K."/>
        </authorList>
    </citation>
    <scope>NUCLEOTIDE SEQUENCE</scope>
    <source>
        <strain evidence="15">HB236076</strain>
    </source>
</reference>
<evidence type="ECO:0000256" key="5">
    <source>
        <dbReference type="ARBA" id="ARBA00022605"/>
    </source>
</evidence>
<evidence type="ECO:0000256" key="1">
    <source>
        <dbReference type="ARBA" id="ARBA00004766"/>
    </source>
</evidence>
<dbReference type="GO" id="GO:0004072">
    <property type="term" value="F:aspartate kinase activity"/>
    <property type="evidence" value="ECO:0007669"/>
    <property type="project" value="UniProtKB-EC"/>
</dbReference>
<dbReference type="GO" id="GO:0005524">
    <property type="term" value="F:ATP binding"/>
    <property type="evidence" value="ECO:0007669"/>
    <property type="project" value="UniProtKB-KW"/>
</dbReference>
<dbReference type="GO" id="GO:0009089">
    <property type="term" value="P:lysine biosynthetic process via diaminopimelate"/>
    <property type="evidence" value="ECO:0007669"/>
    <property type="project" value="TreeGrafter"/>
</dbReference>
<comment type="similarity">
    <text evidence="4 12">Belongs to the aspartokinase family.</text>
</comment>
<dbReference type="AlphaFoldDB" id="A0AB39H9S3"/>
<evidence type="ECO:0000256" key="7">
    <source>
        <dbReference type="ARBA" id="ARBA00022741"/>
    </source>
</evidence>
<sequence>MKKTLIVQKFGGTSMGTLESIQRVAKHVLNAKALGHQVVVVVSAMAGETNRLLSLAKNIDPVPHARELDALLACGEQMSMTLLAMTLQQQGVAAISLTGQQAGIYTNDQHNDATISHIDIARVERELDQDQIVIVAGFQGVNALGDITTLGRGGSDTSAVVLAGYLSAAECQIFTDVDGVYSCDPRLVKSAQRFDCIDFPTMTMMARAGAKVLHLPCVEYAQQHSVPLRVLSTFDNHVGTLVKGEQMNPSTRGISVQKDLSLLSFAHHERLAVEKQCQILAIDIFQYLENKETCSIVIKRDCVDRLLLARAVQHVERQEVSLVSLIGSGVERHRAAIVELLERDCMDNVALQARDNLVAVLMTPSKLDSVANMLHRVYVESLAIDANDCALSTV</sequence>
<protein>
    <recommendedName>
        <fullName evidence="12">Aspartokinase</fullName>
        <ecNumber evidence="12">2.7.2.4</ecNumber>
    </recommendedName>
</protein>
<dbReference type="NCBIfam" id="TIGR00657">
    <property type="entry name" value="asp_kinases"/>
    <property type="match status" value="1"/>
</dbReference>
<keyword evidence="9" id="KW-0067">ATP-binding</keyword>
<dbReference type="RefSeq" id="WP_306100594.1">
    <property type="nucleotide sequence ID" value="NZ_CP162601.1"/>
</dbReference>
<evidence type="ECO:0000259" key="14">
    <source>
        <dbReference type="Pfam" id="PF00696"/>
    </source>
</evidence>
<evidence type="ECO:0000256" key="8">
    <source>
        <dbReference type="ARBA" id="ARBA00022777"/>
    </source>
</evidence>
<comment type="catalytic activity">
    <reaction evidence="11 12">
        <text>L-aspartate + ATP = 4-phospho-L-aspartate + ADP</text>
        <dbReference type="Rhea" id="RHEA:23776"/>
        <dbReference type="ChEBI" id="CHEBI:29991"/>
        <dbReference type="ChEBI" id="CHEBI:30616"/>
        <dbReference type="ChEBI" id="CHEBI:57535"/>
        <dbReference type="ChEBI" id="CHEBI:456216"/>
        <dbReference type="EC" id="2.7.2.4"/>
    </reaction>
</comment>
<dbReference type="InterPro" id="IPR001048">
    <property type="entry name" value="Asp/Glu/Uridylate_kinase"/>
</dbReference>
<dbReference type="GO" id="GO:0005829">
    <property type="term" value="C:cytosol"/>
    <property type="evidence" value="ECO:0007669"/>
    <property type="project" value="TreeGrafter"/>
</dbReference>
<keyword evidence="8 12" id="KW-0418">Kinase</keyword>
<dbReference type="KEGG" id="vih:AB0763_11250"/>
<gene>
    <name evidence="15" type="ORF">AB0763_11250</name>
</gene>
<dbReference type="CDD" id="cd04246">
    <property type="entry name" value="AAK_AK-DapG-like"/>
    <property type="match status" value="1"/>
</dbReference>
<evidence type="ECO:0000256" key="4">
    <source>
        <dbReference type="ARBA" id="ARBA00010122"/>
    </source>
</evidence>
<evidence type="ECO:0000256" key="12">
    <source>
        <dbReference type="RuleBase" id="RU003448"/>
    </source>
</evidence>
<dbReference type="Gene3D" id="3.40.1160.10">
    <property type="entry name" value="Acetylglutamate kinase-like"/>
    <property type="match status" value="1"/>
</dbReference>